<dbReference type="PANTHER" id="PTHR42847">
    <property type="entry name" value="ALKANESULFONATE MONOOXYGENASE"/>
    <property type="match status" value="1"/>
</dbReference>
<protein>
    <submittedName>
        <fullName evidence="2">LLM class flavin-dependent oxidoreductase</fullName>
    </submittedName>
</protein>
<name>A0ABP6V0R0_9ACTN</name>
<reference evidence="3" key="1">
    <citation type="journal article" date="2019" name="Int. J. Syst. Evol. Microbiol.">
        <title>The Global Catalogue of Microorganisms (GCM) 10K type strain sequencing project: providing services to taxonomists for standard genome sequencing and annotation.</title>
        <authorList>
            <consortium name="The Broad Institute Genomics Platform"/>
            <consortium name="The Broad Institute Genome Sequencing Center for Infectious Disease"/>
            <person name="Wu L."/>
            <person name="Ma J."/>
        </authorList>
    </citation>
    <scope>NUCLEOTIDE SEQUENCE [LARGE SCALE GENOMIC DNA]</scope>
    <source>
        <strain evidence="3">JCM 17460</strain>
    </source>
</reference>
<proteinExistence type="predicted"/>
<dbReference type="EMBL" id="BAABBB010000006">
    <property type="protein sequence ID" value="GAA3524051.1"/>
    <property type="molecule type" value="Genomic_DNA"/>
</dbReference>
<dbReference type="InterPro" id="IPR011251">
    <property type="entry name" value="Luciferase-like_dom"/>
</dbReference>
<dbReference type="InterPro" id="IPR050172">
    <property type="entry name" value="SsuD_RutA_monooxygenase"/>
</dbReference>
<organism evidence="2 3">
    <name type="scientific">Nocardioides daeguensis</name>
    <dbReference type="NCBI Taxonomy" id="908359"/>
    <lineage>
        <taxon>Bacteria</taxon>
        <taxon>Bacillati</taxon>
        <taxon>Actinomycetota</taxon>
        <taxon>Actinomycetes</taxon>
        <taxon>Propionibacteriales</taxon>
        <taxon>Nocardioidaceae</taxon>
        <taxon>Nocardioides</taxon>
    </lineage>
</organism>
<keyword evidence="3" id="KW-1185">Reference proteome</keyword>
<dbReference type="Proteomes" id="UP001500301">
    <property type="component" value="Unassembled WGS sequence"/>
</dbReference>
<dbReference type="PANTHER" id="PTHR42847:SF4">
    <property type="entry name" value="ALKANESULFONATE MONOOXYGENASE-RELATED"/>
    <property type="match status" value="1"/>
</dbReference>
<dbReference type="CDD" id="cd01094">
    <property type="entry name" value="Alkanesulfonate_monoxygenase"/>
    <property type="match status" value="1"/>
</dbReference>
<feature type="domain" description="Luciferase-like" evidence="1">
    <location>
        <begin position="43"/>
        <end position="346"/>
    </location>
</feature>
<dbReference type="Pfam" id="PF00296">
    <property type="entry name" value="Bac_luciferase"/>
    <property type="match status" value="1"/>
</dbReference>
<gene>
    <name evidence="2" type="ORF">GCM10022263_10570</name>
</gene>
<evidence type="ECO:0000313" key="3">
    <source>
        <dbReference type="Proteomes" id="UP001500301"/>
    </source>
</evidence>
<evidence type="ECO:0000313" key="2">
    <source>
        <dbReference type="EMBL" id="GAA3524051.1"/>
    </source>
</evidence>
<evidence type="ECO:0000259" key="1">
    <source>
        <dbReference type="Pfam" id="PF00296"/>
    </source>
</evidence>
<comment type="caution">
    <text evidence="2">The sequence shown here is derived from an EMBL/GenBank/DDBJ whole genome shotgun (WGS) entry which is preliminary data.</text>
</comment>
<sequence>MTQTLSRDEALAEYRAAHVPLYNQQKLKLGLFGTNVSNGLTMTQAETTFRPSWEQNVAIARAADDLGFEMMVPVARWRGFGGATDFNGECFETYTWAAGLAEATENIMVFATTHLPTVHPIVAAKMATTVDHISSGRFGLNAVMGWFSPEMEMFGEQRPHDDRYAFGDEWMSVVKQLWTSEEPFDFAGSYLSVKAGQAQPKPVQKPGPVLVNAGNSPAGIAFSAKHVDFNFATVDTLDNAAAYATKVRDVARTDYQRDIGLMTYAFVICRDTEAEADAVRQAILDAGDWEGANNLMSVLGLQSESYANQLREFQERFVLGYGGYPIIGTPEQVVEQLGGLSAAGMDGVILGFLDYQQELAQFGEKVMPLLVEAGLRS</sequence>
<dbReference type="RefSeq" id="WP_218235528.1">
    <property type="nucleotide sequence ID" value="NZ_BAABBB010000006.1"/>
</dbReference>
<accession>A0ABP6V0R0</accession>